<dbReference type="InterPro" id="IPR043017">
    <property type="entry name" value="WIYLD_dom_sf"/>
</dbReference>
<accession>A0ABC8RZG4</accession>
<dbReference type="EMBL" id="CAUOFW020001970">
    <property type="protein sequence ID" value="CAK9149972.1"/>
    <property type="molecule type" value="Genomic_DNA"/>
</dbReference>
<dbReference type="InterPro" id="IPR025776">
    <property type="entry name" value="SUVR4/1/2"/>
</dbReference>
<evidence type="ECO:0000313" key="6">
    <source>
        <dbReference type="EMBL" id="CAK9149972.1"/>
    </source>
</evidence>
<feature type="domain" description="SET" evidence="4">
    <location>
        <begin position="680"/>
        <end position="802"/>
    </location>
</feature>
<dbReference type="Gene3D" id="1.10.8.850">
    <property type="entry name" value="Histone-lysine N methyltransferase , C-terminal domain-like"/>
    <property type="match status" value="1"/>
</dbReference>
<dbReference type="Gene3D" id="2.170.270.10">
    <property type="entry name" value="SET domain"/>
    <property type="match status" value="1"/>
</dbReference>
<feature type="region of interest" description="Disordered" evidence="3">
    <location>
        <begin position="286"/>
        <end position="321"/>
    </location>
</feature>
<dbReference type="Proteomes" id="UP001642360">
    <property type="component" value="Unassembled WGS sequence"/>
</dbReference>
<evidence type="ECO:0000256" key="2">
    <source>
        <dbReference type="ARBA" id="ARBA00022454"/>
    </source>
</evidence>
<dbReference type="PANTHER" id="PTHR46450:SF1">
    <property type="entry name" value="INACTIVE HISTONE-LYSINE N-METHYLTRANSFERASE SUVR1-RELATED"/>
    <property type="match status" value="1"/>
</dbReference>
<feature type="compositionally biased region" description="Basic and acidic residues" evidence="3">
    <location>
        <begin position="209"/>
        <end position="220"/>
    </location>
</feature>
<dbReference type="InterPro" id="IPR001214">
    <property type="entry name" value="SET_dom"/>
</dbReference>
<evidence type="ECO:0000259" key="4">
    <source>
        <dbReference type="PROSITE" id="PS50280"/>
    </source>
</evidence>
<dbReference type="Pfam" id="PF10440">
    <property type="entry name" value="WIYLD"/>
    <property type="match status" value="1"/>
</dbReference>
<dbReference type="Pfam" id="PF00856">
    <property type="entry name" value="SET"/>
    <property type="match status" value="1"/>
</dbReference>
<gene>
    <name evidence="6" type="ORF">ILEXP_LOCUS18086</name>
</gene>
<sequence length="852" mass="94818">MPPPNPRVAKAFRAMKGLGISEEKVKPVLKKLLKLYDKNWELIEEENYRVLADLIFETEEALREKKDLENDGQMDNEPERPLKRLRLRYQEGQASPSLNTSSPSLDGMTLKRPKVEEHELPESRLQHQSQSMIESPPKRIESQPPSTHSEMHPVSSKSLVVQERSDPSRIGDAGRTQPAVMRRINSNPISSPMRLRDRGKEPLAPQIASREKSSSSDKSSHAVLFKETTVEHGIVLLPRQKKMHNTPALITPKEEPFTDDVSQFEVPLAVIHPEVLHVGHSSFENGPRHKQHGSEILPSNSVNGEDKTDGVSASSNETRSNCELSIIPDESSATLEVGSSSFGEVKISLSCKAAAGSPDFRMPSLDALLKLMEDKCLSSYKVLDPNFCVTKLMSDMCACALELGSAFTNESQETVIETSIDIMEKSGVNGASDDRGMPSYSLNGSVDKPCVAQKAPPQLLRLSAACNDVDDHMQLCKDIISDERLTEQEKEQNGLECTNSRGLVVIQQPRFIPDGIRALHDVNDIAKGQERLTISLANEINSECLPSFYYIPQNVVFQNANVNFSLARIGGDSCCATCFGDCLLSSALCACAHETGGNFVYTLEGLVKEEFLDKCISMNRDPQKHCLSYCKECPLERSKDDGILEPCKGHLVRKFIKECWSKCGCSKQCGNRVVQRGINCNLQVFMTPEGKGWGLRTLENLPKGAFVCEYVGEVLTSAELYERILRIPSSAERAYPVLLDADWGSGVLKDEEALCLYATYYGNVARFVNHSGGGNPDHHYYHLALFTTRKVEASEELTWDYGIDFDDNDHPVKAFRCRCGSKFCRNIKRSSSKYFIDLDTGYDLAQMKENGQ</sequence>
<dbReference type="CDD" id="cd10538">
    <property type="entry name" value="SET_SETDB-like"/>
    <property type="match status" value="1"/>
</dbReference>
<dbReference type="PROSITE" id="PS51580">
    <property type="entry name" value="SAM_MT43_3"/>
    <property type="match status" value="1"/>
</dbReference>
<feature type="domain" description="Pre-SET" evidence="5">
    <location>
        <begin position="581"/>
        <end position="677"/>
    </location>
</feature>
<evidence type="ECO:0000259" key="5">
    <source>
        <dbReference type="PROSITE" id="PS50867"/>
    </source>
</evidence>
<comment type="subcellular location">
    <subcellularLocation>
        <location evidence="1">Chromosome</location>
    </subcellularLocation>
</comment>
<keyword evidence="7" id="KW-1185">Reference proteome</keyword>
<dbReference type="SMART" id="SM00468">
    <property type="entry name" value="PreSET"/>
    <property type="match status" value="1"/>
</dbReference>
<dbReference type="PROSITE" id="PS50867">
    <property type="entry name" value="PRE_SET"/>
    <property type="match status" value="1"/>
</dbReference>
<evidence type="ECO:0000256" key="3">
    <source>
        <dbReference type="SAM" id="MobiDB-lite"/>
    </source>
</evidence>
<dbReference type="InterPro" id="IPR007728">
    <property type="entry name" value="Pre-SET_dom"/>
</dbReference>
<keyword evidence="2" id="KW-0158">Chromosome</keyword>
<organism evidence="6 7">
    <name type="scientific">Ilex paraguariensis</name>
    <name type="common">yerba mate</name>
    <dbReference type="NCBI Taxonomy" id="185542"/>
    <lineage>
        <taxon>Eukaryota</taxon>
        <taxon>Viridiplantae</taxon>
        <taxon>Streptophyta</taxon>
        <taxon>Embryophyta</taxon>
        <taxon>Tracheophyta</taxon>
        <taxon>Spermatophyta</taxon>
        <taxon>Magnoliopsida</taxon>
        <taxon>eudicotyledons</taxon>
        <taxon>Gunneridae</taxon>
        <taxon>Pentapetalae</taxon>
        <taxon>asterids</taxon>
        <taxon>campanulids</taxon>
        <taxon>Aquifoliales</taxon>
        <taxon>Aquifoliaceae</taxon>
        <taxon>Ilex</taxon>
    </lineage>
</organism>
<dbReference type="PANTHER" id="PTHR46450">
    <property type="entry name" value="INACTIVE HISTONE-LYSINE N-METHYLTRANSFERASE SUVR1-RELATED"/>
    <property type="match status" value="1"/>
</dbReference>
<comment type="caution">
    <text evidence="6">The sequence shown here is derived from an EMBL/GenBank/DDBJ whole genome shotgun (WGS) entry which is preliminary data.</text>
</comment>
<dbReference type="SMART" id="SM00317">
    <property type="entry name" value="SET"/>
    <property type="match status" value="1"/>
</dbReference>
<reference evidence="6 7" key="1">
    <citation type="submission" date="2024-02" db="EMBL/GenBank/DDBJ databases">
        <authorList>
            <person name="Vignale AGUSTIN F."/>
            <person name="Sosa J E."/>
            <person name="Modenutti C."/>
        </authorList>
    </citation>
    <scope>NUCLEOTIDE SEQUENCE [LARGE SCALE GENOMIC DNA]</scope>
</reference>
<feature type="compositionally biased region" description="Polar residues" evidence="3">
    <location>
        <begin position="311"/>
        <end position="321"/>
    </location>
</feature>
<dbReference type="InterPro" id="IPR018848">
    <property type="entry name" value="WIYLD_domain"/>
</dbReference>
<dbReference type="PROSITE" id="PS50280">
    <property type="entry name" value="SET"/>
    <property type="match status" value="1"/>
</dbReference>
<protein>
    <submittedName>
        <fullName evidence="6">Uncharacterized protein</fullName>
    </submittedName>
</protein>
<feature type="region of interest" description="Disordered" evidence="3">
    <location>
        <begin position="115"/>
        <end position="221"/>
    </location>
</feature>
<dbReference type="InterPro" id="IPR046341">
    <property type="entry name" value="SET_dom_sf"/>
</dbReference>
<evidence type="ECO:0000256" key="1">
    <source>
        <dbReference type="ARBA" id="ARBA00004286"/>
    </source>
</evidence>
<evidence type="ECO:0000313" key="7">
    <source>
        <dbReference type="Proteomes" id="UP001642360"/>
    </source>
</evidence>
<feature type="compositionally biased region" description="Basic and acidic residues" evidence="3">
    <location>
        <begin position="115"/>
        <end position="125"/>
    </location>
</feature>
<name>A0ABC8RZG4_9AQUA</name>
<dbReference type="SUPFAM" id="SSF82199">
    <property type="entry name" value="SET domain"/>
    <property type="match status" value="1"/>
</dbReference>
<proteinExistence type="predicted"/>
<dbReference type="Pfam" id="PF05033">
    <property type="entry name" value="Pre-SET"/>
    <property type="match status" value="1"/>
</dbReference>
<dbReference type="AlphaFoldDB" id="A0ABC8RZG4"/>
<dbReference type="GO" id="GO:0005694">
    <property type="term" value="C:chromosome"/>
    <property type="evidence" value="ECO:0007669"/>
    <property type="project" value="UniProtKB-SubCell"/>
</dbReference>